<sequence>MPKIDISSGLKNIQDKLQDSTETIKQSVKDVKMPEINAESAKQAADNAKKTALNATENVKNVFKKKEEPEAVKNTNNPVLSTESAIKIIYYLMVADGKILDIEEKKFEELAKELDPHFAEKKDAIMQDCHRELDKVIDNDDEYDFLQDAVEKALLTSQPSIDAYITPKLLIWDLLTIAYSDGNANDNERRLIKHLVRRLDVDKALFLELESSMQTIMDIEKEINWIKTTDRPYLTIERMVNELNNRRNTVFEGVKDLVMI</sequence>
<proteinExistence type="predicted"/>
<dbReference type="SUPFAM" id="SSF158682">
    <property type="entry name" value="TerB-like"/>
    <property type="match status" value="1"/>
</dbReference>
<protein>
    <submittedName>
        <fullName evidence="2">Putative tellurite resistance protein B-like protein</fullName>
    </submittedName>
</protein>
<accession>A0A7W8FX70</accession>
<dbReference type="Proteomes" id="UP000539953">
    <property type="component" value="Unassembled WGS sequence"/>
</dbReference>
<dbReference type="EMBL" id="JACHHK010000002">
    <property type="protein sequence ID" value="MBB5182677.1"/>
    <property type="molecule type" value="Genomic_DNA"/>
</dbReference>
<evidence type="ECO:0000313" key="2">
    <source>
        <dbReference type="EMBL" id="MBB5182677.1"/>
    </source>
</evidence>
<keyword evidence="1" id="KW-0175">Coiled coil</keyword>
<dbReference type="AlphaFoldDB" id="A0A7W8FX70"/>
<dbReference type="CDD" id="cd07177">
    <property type="entry name" value="terB_like"/>
    <property type="match status" value="1"/>
</dbReference>
<dbReference type="RefSeq" id="WP_183327544.1">
    <property type="nucleotide sequence ID" value="NZ_JACHHK010000002.1"/>
</dbReference>
<reference evidence="2 3" key="1">
    <citation type="submission" date="2020-08" db="EMBL/GenBank/DDBJ databases">
        <title>Genomic Encyclopedia of Type Strains, Phase IV (KMG-IV): sequencing the most valuable type-strain genomes for metagenomic binning, comparative biology and taxonomic classification.</title>
        <authorList>
            <person name="Goeker M."/>
        </authorList>
    </citation>
    <scope>NUCLEOTIDE SEQUENCE [LARGE SCALE GENOMIC DNA]</scope>
    <source>
        <strain evidence="2 3">DSM 25799</strain>
    </source>
</reference>
<name>A0A7W8FX70_9FIRM</name>
<evidence type="ECO:0000256" key="1">
    <source>
        <dbReference type="SAM" id="Coils"/>
    </source>
</evidence>
<comment type="caution">
    <text evidence="2">The sequence shown here is derived from an EMBL/GenBank/DDBJ whole genome shotgun (WGS) entry which is preliminary data.</text>
</comment>
<dbReference type="InterPro" id="IPR029024">
    <property type="entry name" value="TerB-like"/>
</dbReference>
<gene>
    <name evidence="2" type="ORF">HNQ47_000696</name>
</gene>
<feature type="coiled-coil region" evidence="1">
    <location>
        <begin position="10"/>
        <end position="58"/>
    </location>
</feature>
<evidence type="ECO:0000313" key="3">
    <source>
        <dbReference type="Proteomes" id="UP000539953"/>
    </source>
</evidence>
<organism evidence="2 3">
    <name type="scientific">Catenisphaera adipataccumulans</name>
    <dbReference type="NCBI Taxonomy" id="700500"/>
    <lineage>
        <taxon>Bacteria</taxon>
        <taxon>Bacillati</taxon>
        <taxon>Bacillota</taxon>
        <taxon>Erysipelotrichia</taxon>
        <taxon>Erysipelotrichales</taxon>
        <taxon>Erysipelotrichaceae</taxon>
        <taxon>Catenisphaera</taxon>
    </lineage>
</organism>
<keyword evidence="3" id="KW-1185">Reference proteome</keyword>
<dbReference type="Gene3D" id="1.10.3680.10">
    <property type="entry name" value="TerB-like"/>
    <property type="match status" value="1"/>
</dbReference>